<dbReference type="AlphaFoldDB" id="A0A8T1TJG3"/>
<evidence type="ECO:0000313" key="2">
    <source>
        <dbReference type="Proteomes" id="UP000688947"/>
    </source>
</evidence>
<protein>
    <submittedName>
        <fullName evidence="1">Uncharacterized protein</fullName>
    </submittedName>
</protein>
<dbReference type="PANTHER" id="PTHR33889">
    <property type="entry name" value="OS04G0681850 PROTEIN"/>
    <property type="match status" value="1"/>
</dbReference>
<dbReference type="EMBL" id="JAENGZ010003046">
    <property type="protein sequence ID" value="KAG6942304.1"/>
    <property type="molecule type" value="Genomic_DNA"/>
</dbReference>
<proteinExistence type="predicted"/>
<gene>
    <name evidence="1" type="ORF">JG687_00019138</name>
</gene>
<accession>A0A8T1TJG3</accession>
<name>A0A8T1TJG3_9STRA</name>
<sequence length="171" mass="19331">MYVSNACSCTVSRQPVVPPETKVAVTLFLAVRSVRDRLPHGSVAVAAPGFGLDRHTIRKIWRQHHNVSALVQGRQQRPPPPRRLTDEEVVERVGDTPLCQRQNLRSLSAATGIPKITLLHYLKRSVIQWQILRVRPTLTPAYRTLWLAWALARVDRPIGTQFCVEFGTIDN</sequence>
<organism evidence="1 2">
    <name type="scientific">Phytophthora cactorum</name>
    <dbReference type="NCBI Taxonomy" id="29920"/>
    <lineage>
        <taxon>Eukaryota</taxon>
        <taxon>Sar</taxon>
        <taxon>Stramenopiles</taxon>
        <taxon>Oomycota</taxon>
        <taxon>Peronosporomycetes</taxon>
        <taxon>Peronosporales</taxon>
        <taxon>Peronosporaceae</taxon>
        <taxon>Phytophthora</taxon>
    </lineage>
</organism>
<reference evidence="1" key="1">
    <citation type="submission" date="2021-01" db="EMBL/GenBank/DDBJ databases">
        <title>Phytophthora aleatoria, a newly-described species from Pinus radiata is distinct from Phytophthora cactorum isolates based on comparative genomics.</title>
        <authorList>
            <person name="Mcdougal R."/>
            <person name="Panda P."/>
            <person name="Williams N."/>
            <person name="Studholme D.J."/>
        </authorList>
    </citation>
    <scope>NUCLEOTIDE SEQUENCE</scope>
    <source>
        <strain evidence="1">NZFS 3830</strain>
    </source>
</reference>
<dbReference type="VEuPathDB" id="FungiDB:PC110_g11780"/>
<dbReference type="PANTHER" id="PTHR33889:SF1">
    <property type="entry name" value="OS03G0834800 PROTEIN"/>
    <property type="match status" value="1"/>
</dbReference>
<comment type="caution">
    <text evidence="1">The sequence shown here is derived from an EMBL/GenBank/DDBJ whole genome shotgun (WGS) entry which is preliminary data.</text>
</comment>
<dbReference type="Proteomes" id="UP000688947">
    <property type="component" value="Unassembled WGS sequence"/>
</dbReference>
<evidence type="ECO:0000313" key="1">
    <source>
        <dbReference type="EMBL" id="KAG6942304.1"/>
    </source>
</evidence>
<dbReference type="OrthoDB" id="105235at2759"/>